<evidence type="ECO:0000313" key="3">
    <source>
        <dbReference type="EMBL" id="MBI2876683.1"/>
    </source>
</evidence>
<dbReference type="EMBL" id="JACPRF010000221">
    <property type="protein sequence ID" value="MBI2876683.1"/>
    <property type="molecule type" value="Genomic_DNA"/>
</dbReference>
<feature type="domain" description="Peptidase M24" evidence="1">
    <location>
        <begin position="159"/>
        <end position="396"/>
    </location>
</feature>
<keyword evidence="3" id="KW-0031">Aminopeptidase</keyword>
<sequence>MTWIVPDWYQRTPKEEMEGRIERLQALLRENGVEAALIGDTVAEKVDLFYLSGTTQQAHLYVPAEGLPLLLVRKELERARLDSPWERIVPFKSAGQLPDLLREQGYPLPATLGLQLAKVPARAFLDYRSSLGEPRVVDLSSLELLRSLRMLKSPHEVALIRRAARIVDTVLRSIDGALLQEGMREIELAGRLEAIARREGHQGILRMDNLTQENLYGECLSGAEATISTFFDGPLGGWGLSPAMPQSAGFKPIRRGEPIVLDFVGVFNGYVADQTRMAVIGALPPRLARAYEATLEIQEAVIREVRPGARSRELYALAQEQVQQRGYADHFMGYGERQVRFIGHGVGLTMDDLPVITSAKRFDLPLQPGMVIALEPKLVFPGEGAVGIEDTLLVTQDGCEPLTFTGREVIAVA</sequence>
<organism evidence="3 4">
    <name type="scientific">Tectimicrobiota bacterium</name>
    <dbReference type="NCBI Taxonomy" id="2528274"/>
    <lineage>
        <taxon>Bacteria</taxon>
        <taxon>Pseudomonadati</taxon>
        <taxon>Nitrospinota/Tectimicrobiota group</taxon>
        <taxon>Candidatus Tectimicrobiota</taxon>
    </lineage>
</organism>
<dbReference type="InterPro" id="IPR029149">
    <property type="entry name" value="Creatin/AminoP/Spt16_N"/>
</dbReference>
<dbReference type="Pfam" id="PF00557">
    <property type="entry name" value="Peptidase_M24"/>
    <property type="match status" value="1"/>
</dbReference>
<evidence type="ECO:0000259" key="1">
    <source>
        <dbReference type="Pfam" id="PF00557"/>
    </source>
</evidence>
<keyword evidence="3" id="KW-0645">Protease</keyword>
<comment type="caution">
    <text evidence="3">The sequence shown here is derived from an EMBL/GenBank/DDBJ whole genome shotgun (WGS) entry which is preliminary data.</text>
</comment>
<feature type="domain" description="Creatinase N-terminal" evidence="2">
    <location>
        <begin position="20"/>
        <end position="150"/>
    </location>
</feature>
<dbReference type="SUPFAM" id="SSF55920">
    <property type="entry name" value="Creatinase/aminopeptidase"/>
    <property type="match status" value="1"/>
</dbReference>
<dbReference type="GO" id="GO:0004177">
    <property type="term" value="F:aminopeptidase activity"/>
    <property type="evidence" value="ECO:0007669"/>
    <property type="project" value="UniProtKB-KW"/>
</dbReference>
<proteinExistence type="predicted"/>
<evidence type="ECO:0000259" key="2">
    <source>
        <dbReference type="Pfam" id="PF01321"/>
    </source>
</evidence>
<accession>A0A932CNP7</accession>
<dbReference type="InterPro" id="IPR036005">
    <property type="entry name" value="Creatinase/aminopeptidase-like"/>
</dbReference>
<evidence type="ECO:0000313" key="4">
    <source>
        <dbReference type="Proteomes" id="UP000769766"/>
    </source>
</evidence>
<dbReference type="Proteomes" id="UP000769766">
    <property type="component" value="Unassembled WGS sequence"/>
</dbReference>
<dbReference type="Gene3D" id="3.90.230.10">
    <property type="entry name" value="Creatinase/methionine aminopeptidase superfamily"/>
    <property type="match status" value="1"/>
</dbReference>
<dbReference type="AlphaFoldDB" id="A0A932CNP7"/>
<dbReference type="InterPro" id="IPR000994">
    <property type="entry name" value="Pept_M24"/>
</dbReference>
<protein>
    <submittedName>
        <fullName evidence="3">Aminopeptidase P family protein</fullName>
    </submittedName>
</protein>
<name>A0A932CNP7_UNCTE</name>
<dbReference type="SUPFAM" id="SSF53092">
    <property type="entry name" value="Creatinase/prolidase N-terminal domain"/>
    <property type="match status" value="1"/>
</dbReference>
<dbReference type="InterPro" id="IPR050659">
    <property type="entry name" value="Peptidase_M24B"/>
</dbReference>
<dbReference type="PANTHER" id="PTHR46112">
    <property type="entry name" value="AMINOPEPTIDASE"/>
    <property type="match status" value="1"/>
</dbReference>
<dbReference type="Pfam" id="PF01321">
    <property type="entry name" value="Creatinase_N"/>
    <property type="match status" value="1"/>
</dbReference>
<dbReference type="PANTHER" id="PTHR46112:SF2">
    <property type="entry name" value="XAA-PRO AMINOPEPTIDASE P-RELATED"/>
    <property type="match status" value="1"/>
</dbReference>
<dbReference type="InterPro" id="IPR000587">
    <property type="entry name" value="Creatinase_N"/>
</dbReference>
<reference evidence="3" key="1">
    <citation type="submission" date="2020-07" db="EMBL/GenBank/DDBJ databases">
        <title>Huge and variable diversity of episymbiotic CPR bacteria and DPANN archaea in groundwater ecosystems.</title>
        <authorList>
            <person name="He C.Y."/>
            <person name="Keren R."/>
            <person name="Whittaker M."/>
            <person name="Farag I.F."/>
            <person name="Doudna J."/>
            <person name="Cate J.H.D."/>
            <person name="Banfield J.F."/>
        </authorList>
    </citation>
    <scope>NUCLEOTIDE SEQUENCE</scope>
    <source>
        <strain evidence="3">NC_groundwater_672_Ag_B-0.1um_62_36</strain>
    </source>
</reference>
<gene>
    <name evidence="3" type="ORF">HYY20_07360</name>
</gene>
<dbReference type="Gene3D" id="3.40.350.10">
    <property type="entry name" value="Creatinase/prolidase N-terminal domain"/>
    <property type="match status" value="1"/>
</dbReference>
<keyword evidence="3" id="KW-0378">Hydrolase</keyword>